<sequence>MQFSTLFKGLALTTLISSAAAAFDANSNKNVVVYWGQASAGSQEDLSYYCDSDDVDIVVLSFMTSFPGTNDVPTLNFASACYDQYSNGLLKCDKIASDIKSCQAKGKKVLLSLGGESGYYGFSGDSQAEDFAGTLWNLFGEGSSDTRPFGESVIDGFDFDIENQQPSGYAALANKLREYFSSGSKDYYLSAAPQCVYPDASVGDLLKSADIDFAFVQFYNNYCNVDKQFNWDTWADYAKNTSPNKNIKLYLGLPGSSSAAGSGYVDISKIKSTLSTIGSDPAFGGVMLWDASQSFTNKVDGTTFAGAIKNALQSLGGSSSNAESSTAQSSSTVQSSSAQETSSEVPSSSIETTSTSSSAQSSIVQSPSVQPTSSTQASSSTIGSSAIDSTTSTSSAPISSQPVESTTSSSAPIPSSSEAIGSSSLNVPELSSAIPPSQQPTSSQQSSLSYPEITSNTFTTPSASASNVPSDCSSLSGIAKAQCLNQSYKAGKFNGETSQCTNGAIACSSSGEYAVCNWGSWVTYGCAAGTTCYAYNQDESVFTGCNFSAQESSFNKRSFDHSHHDHV</sequence>
<evidence type="ECO:0000256" key="2">
    <source>
        <dbReference type="ARBA" id="ARBA00012729"/>
    </source>
</evidence>
<evidence type="ECO:0000256" key="10">
    <source>
        <dbReference type="RuleBase" id="RU004453"/>
    </source>
</evidence>
<dbReference type="GO" id="GO:0008843">
    <property type="term" value="F:endochitinase activity"/>
    <property type="evidence" value="ECO:0007669"/>
    <property type="project" value="UniProtKB-EC"/>
</dbReference>
<dbReference type="OrthoDB" id="6020543at2759"/>
<dbReference type="EC" id="3.2.1.14" evidence="2"/>
<evidence type="ECO:0000256" key="7">
    <source>
        <dbReference type="ARBA" id="ARBA00023295"/>
    </source>
</evidence>
<feature type="compositionally biased region" description="Low complexity" evidence="11">
    <location>
        <begin position="431"/>
        <end position="451"/>
    </location>
</feature>
<evidence type="ECO:0000256" key="6">
    <source>
        <dbReference type="ARBA" id="ARBA00023277"/>
    </source>
</evidence>
<dbReference type="SUPFAM" id="SSF51445">
    <property type="entry name" value="(Trans)glycosidases"/>
    <property type="match status" value="1"/>
</dbReference>
<keyword evidence="6" id="KW-0119">Carbohydrate metabolism</keyword>
<keyword evidence="5" id="KW-0146">Chitin degradation</keyword>
<comment type="similarity">
    <text evidence="10">Belongs to the glycosyl hydrolase 18 family.</text>
</comment>
<evidence type="ECO:0000256" key="5">
    <source>
        <dbReference type="ARBA" id="ARBA00023024"/>
    </source>
</evidence>
<keyword evidence="3" id="KW-0147">Chitin-binding</keyword>
<evidence type="ECO:0000313" key="14">
    <source>
        <dbReference type="EMBL" id="ODQ61218.1"/>
    </source>
</evidence>
<feature type="chain" id="PRO_5009133703" description="chitinase" evidence="12">
    <location>
        <begin position="22"/>
        <end position="567"/>
    </location>
</feature>
<keyword evidence="7 9" id="KW-0326">Glycosidase</keyword>
<feature type="domain" description="GH18" evidence="13">
    <location>
        <begin position="29"/>
        <end position="315"/>
    </location>
</feature>
<evidence type="ECO:0000256" key="9">
    <source>
        <dbReference type="RuleBase" id="RU000489"/>
    </source>
</evidence>
<dbReference type="GeneID" id="30198652"/>
<dbReference type="InterPro" id="IPR050542">
    <property type="entry name" value="Glycosyl_Hydrlase18_Chitinase"/>
</dbReference>
<feature type="compositionally biased region" description="Low complexity" evidence="11">
    <location>
        <begin position="318"/>
        <end position="424"/>
    </location>
</feature>
<dbReference type="GO" id="GO:0005576">
    <property type="term" value="C:extracellular region"/>
    <property type="evidence" value="ECO:0007669"/>
    <property type="project" value="TreeGrafter"/>
</dbReference>
<keyword evidence="15" id="KW-1185">Reference proteome</keyword>
<dbReference type="PANTHER" id="PTHR45708:SF49">
    <property type="entry name" value="ENDOCHITINASE"/>
    <property type="match status" value="1"/>
</dbReference>
<evidence type="ECO:0000256" key="11">
    <source>
        <dbReference type="SAM" id="MobiDB-lite"/>
    </source>
</evidence>
<dbReference type="InterPro" id="IPR045321">
    <property type="entry name" value="Cts1-like"/>
</dbReference>
<gene>
    <name evidence="14" type="ORF">WICANDRAFT_27766</name>
</gene>
<dbReference type="CDD" id="cd02877">
    <property type="entry name" value="GH18_hevamine_XipI_class_III"/>
    <property type="match status" value="1"/>
</dbReference>
<keyword evidence="12" id="KW-0732">Signal</keyword>
<dbReference type="EMBL" id="KV454209">
    <property type="protein sequence ID" value="ODQ61218.1"/>
    <property type="molecule type" value="Genomic_DNA"/>
</dbReference>
<evidence type="ECO:0000256" key="4">
    <source>
        <dbReference type="ARBA" id="ARBA00022801"/>
    </source>
</evidence>
<evidence type="ECO:0000256" key="1">
    <source>
        <dbReference type="ARBA" id="ARBA00000822"/>
    </source>
</evidence>
<evidence type="ECO:0000313" key="15">
    <source>
        <dbReference type="Proteomes" id="UP000094112"/>
    </source>
</evidence>
<name>A0A1E3P787_WICAA</name>
<dbReference type="GO" id="GO:0008061">
    <property type="term" value="F:chitin binding"/>
    <property type="evidence" value="ECO:0007669"/>
    <property type="project" value="UniProtKB-KW"/>
</dbReference>
<keyword evidence="4 9" id="KW-0378">Hydrolase</keyword>
<dbReference type="Pfam" id="PF00704">
    <property type="entry name" value="Glyco_hydro_18"/>
    <property type="match status" value="1"/>
</dbReference>
<dbReference type="AlphaFoldDB" id="A0A1E3P787"/>
<protein>
    <recommendedName>
        <fullName evidence="2">chitinase</fullName>
        <ecNumber evidence="2">3.2.1.14</ecNumber>
    </recommendedName>
</protein>
<evidence type="ECO:0000256" key="12">
    <source>
        <dbReference type="SAM" id="SignalP"/>
    </source>
</evidence>
<dbReference type="Proteomes" id="UP000094112">
    <property type="component" value="Unassembled WGS sequence"/>
</dbReference>
<dbReference type="PANTHER" id="PTHR45708">
    <property type="entry name" value="ENDOCHITINASE"/>
    <property type="match status" value="1"/>
</dbReference>
<dbReference type="GO" id="GO:0000272">
    <property type="term" value="P:polysaccharide catabolic process"/>
    <property type="evidence" value="ECO:0007669"/>
    <property type="project" value="UniProtKB-KW"/>
</dbReference>
<accession>A0A1E3P787</accession>
<evidence type="ECO:0000256" key="8">
    <source>
        <dbReference type="ARBA" id="ARBA00023326"/>
    </source>
</evidence>
<dbReference type="Gene3D" id="3.20.20.80">
    <property type="entry name" value="Glycosidases"/>
    <property type="match status" value="1"/>
</dbReference>
<comment type="catalytic activity">
    <reaction evidence="1">
        <text>Random endo-hydrolysis of N-acetyl-beta-D-glucosaminide (1-&gt;4)-beta-linkages in chitin and chitodextrins.</text>
        <dbReference type="EC" id="3.2.1.14"/>
    </reaction>
</comment>
<proteinExistence type="inferred from homology"/>
<dbReference type="STRING" id="683960.A0A1E3P787"/>
<organism evidence="14 15">
    <name type="scientific">Wickerhamomyces anomalus (strain ATCC 58044 / CBS 1984 / NCYC 433 / NRRL Y-366-8)</name>
    <name type="common">Yeast</name>
    <name type="synonym">Hansenula anomala</name>
    <dbReference type="NCBI Taxonomy" id="683960"/>
    <lineage>
        <taxon>Eukaryota</taxon>
        <taxon>Fungi</taxon>
        <taxon>Dikarya</taxon>
        <taxon>Ascomycota</taxon>
        <taxon>Saccharomycotina</taxon>
        <taxon>Saccharomycetes</taxon>
        <taxon>Phaffomycetales</taxon>
        <taxon>Wickerhamomycetaceae</taxon>
        <taxon>Wickerhamomyces</taxon>
    </lineage>
</organism>
<feature type="signal peptide" evidence="12">
    <location>
        <begin position="1"/>
        <end position="21"/>
    </location>
</feature>
<dbReference type="InterPro" id="IPR017853">
    <property type="entry name" value="GH"/>
</dbReference>
<dbReference type="RefSeq" id="XP_019040425.1">
    <property type="nucleotide sequence ID" value="XM_019181406.1"/>
</dbReference>
<dbReference type="PROSITE" id="PS01095">
    <property type="entry name" value="GH18_1"/>
    <property type="match status" value="1"/>
</dbReference>
<dbReference type="GO" id="GO:0006032">
    <property type="term" value="P:chitin catabolic process"/>
    <property type="evidence" value="ECO:0007669"/>
    <property type="project" value="UniProtKB-KW"/>
</dbReference>
<dbReference type="InterPro" id="IPR001579">
    <property type="entry name" value="Glyco_hydro_18_chit_AS"/>
</dbReference>
<feature type="region of interest" description="Disordered" evidence="11">
    <location>
        <begin position="315"/>
        <end position="454"/>
    </location>
</feature>
<dbReference type="InterPro" id="IPR001223">
    <property type="entry name" value="Glyco_hydro18_cat"/>
</dbReference>
<dbReference type="PROSITE" id="PS51910">
    <property type="entry name" value="GH18_2"/>
    <property type="match status" value="1"/>
</dbReference>
<keyword evidence="8" id="KW-0624">Polysaccharide degradation</keyword>
<evidence type="ECO:0000256" key="3">
    <source>
        <dbReference type="ARBA" id="ARBA00022669"/>
    </source>
</evidence>
<evidence type="ECO:0000259" key="13">
    <source>
        <dbReference type="PROSITE" id="PS51910"/>
    </source>
</evidence>
<reference evidence="14 15" key="1">
    <citation type="journal article" date="2016" name="Proc. Natl. Acad. Sci. U.S.A.">
        <title>Comparative genomics of biotechnologically important yeasts.</title>
        <authorList>
            <person name="Riley R."/>
            <person name="Haridas S."/>
            <person name="Wolfe K.H."/>
            <person name="Lopes M.R."/>
            <person name="Hittinger C.T."/>
            <person name="Goeker M."/>
            <person name="Salamov A.A."/>
            <person name="Wisecaver J.H."/>
            <person name="Long T.M."/>
            <person name="Calvey C.H."/>
            <person name="Aerts A.L."/>
            <person name="Barry K.W."/>
            <person name="Choi C."/>
            <person name="Clum A."/>
            <person name="Coughlan A.Y."/>
            <person name="Deshpande S."/>
            <person name="Douglass A.P."/>
            <person name="Hanson S.J."/>
            <person name="Klenk H.-P."/>
            <person name="LaButti K.M."/>
            <person name="Lapidus A."/>
            <person name="Lindquist E.A."/>
            <person name="Lipzen A.M."/>
            <person name="Meier-Kolthoff J.P."/>
            <person name="Ohm R.A."/>
            <person name="Otillar R.P."/>
            <person name="Pangilinan J.L."/>
            <person name="Peng Y."/>
            <person name="Rokas A."/>
            <person name="Rosa C.A."/>
            <person name="Scheuner C."/>
            <person name="Sibirny A.A."/>
            <person name="Slot J.C."/>
            <person name="Stielow J.B."/>
            <person name="Sun H."/>
            <person name="Kurtzman C.P."/>
            <person name="Blackwell M."/>
            <person name="Grigoriev I.V."/>
            <person name="Jeffries T.W."/>
        </authorList>
    </citation>
    <scope>NUCLEOTIDE SEQUENCE [LARGE SCALE GENOMIC DNA]</scope>
    <source>
        <strain evidence="15">ATCC 58044 / CBS 1984 / NCYC 433 / NRRL Y-366-8</strain>
    </source>
</reference>